<gene>
    <name evidence="1" type="ORF">MED217_05467</name>
</gene>
<dbReference type="STRING" id="398720.MED217_05467"/>
<dbReference type="eggNOG" id="ENOG502ZRUJ">
    <property type="taxonomic scope" value="Bacteria"/>
</dbReference>
<dbReference type="HOGENOM" id="CLU_3345235_0_0_10"/>
<accession>A3XJ15</accession>
<evidence type="ECO:0000313" key="2">
    <source>
        <dbReference type="Proteomes" id="UP000001601"/>
    </source>
</evidence>
<dbReference type="EMBL" id="AANC01000002">
    <property type="protein sequence ID" value="EAQ50455.1"/>
    <property type="molecule type" value="Genomic_DNA"/>
</dbReference>
<name>A3XJ15_LEEBM</name>
<reference evidence="1 2" key="1">
    <citation type="journal article" date="2007" name="Nature">
        <title>Light stimulates growth of proteorhodopsin-containing marine Flavobacteria.</title>
        <authorList>
            <person name="Gomez-Consarnau L."/>
            <person name="Gonzalez J.M."/>
            <person name="Coll-Llado M."/>
            <person name="Gourdon P."/>
            <person name="Pascher T."/>
            <person name="Neutze R."/>
            <person name="Pedros-Alio C."/>
            <person name="Pinhassi J."/>
        </authorList>
    </citation>
    <scope>NUCLEOTIDE SEQUENCE [LARGE SCALE GENOMIC DNA]</scope>
    <source>
        <strain evidence="1 2">MED217</strain>
    </source>
</reference>
<organism evidence="1 2">
    <name type="scientific">Leeuwenhoekiella blandensis (strain CECT 7118 / CCUG 51940 / KCTC 22103 / MED217)</name>
    <name type="common">Flavobacterium sp. (strain MED217)</name>
    <dbReference type="NCBI Taxonomy" id="398720"/>
    <lineage>
        <taxon>Bacteria</taxon>
        <taxon>Pseudomonadati</taxon>
        <taxon>Bacteroidota</taxon>
        <taxon>Flavobacteriia</taxon>
        <taxon>Flavobacteriales</taxon>
        <taxon>Flavobacteriaceae</taxon>
        <taxon>Leeuwenhoekiella</taxon>
    </lineage>
</organism>
<evidence type="ECO:0000313" key="1">
    <source>
        <dbReference type="EMBL" id="EAQ50455.1"/>
    </source>
</evidence>
<dbReference type="Proteomes" id="UP000001601">
    <property type="component" value="Unassembled WGS sequence"/>
</dbReference>
<comment type="caution">
    <text evidence="1">The sequence shown here is derived from an EMBL/GenBank/DDBJ whole genome shotgun (WGS) entry which is preliminary data.</text>
</comment>
<proteinExistence type="predicted"/>
<dbReference type="AlphaFoldDB" id="A3XJ15"/>
<keyword evidence="2" id="KW-1185">Reference proteome</keyword>
<sequence length="37" mass="4263">MDLRQIFKKAKGNGFIHHYQVQKKNCQAVSGIFKDAL</sequence>
<protein>
    <submittedName>
        <fullName evidence="1">Uncharacterized protein</fullName>
    </submittedName>
</protein>